<dbReference type="GO" id="GO:0016747">
    <property type="term" value="F:acyltransferase activity, transferring groups other than amino-acyl groups"/>
    <property type="evidence" value="ECO:0007669"/>
    <property type="project" value="InterPro"/>
</dbReference>
<protein>
    <submittedName>
        <fullName evidence="4">GCN5 family acetyltransferase</fullName>
    </submittedName>
</protein>
<dbReference type="KEGG" id="aab:A4R43_41185"/>
<dbReference type="Proteomes" id="UP000250434">
    <property type="component" value="Chromosome"/>
</dbReference>
<dbReference type="Pfam" id="PF00583">
    <property type="entry name" value="Acetyltransf_1"/>
    <property type="match status" value="1"/>
</dbReference>
<dbReference type="InterPro" id="IPR016181">
    <property type="entry name" value="Acyl_CoA_acyltransferase"/>
</dbReference>
<evidence type="ECO:0000313" key="4">
    <source>
        <dbReference type="EMBL" id="AXB48066.1"/>
    </source>
</evidence>
<evidence type="ECO:0000313" key="5">
    <source>
        <dbReference type="Proteomes" id="UP000250434"/>
    </source>
</evidence>
<keyword evidence="5" id="KW-1185">Reference proteome</keyword>
<reference evidence="4 5" key="1">
    <citation type="submission" date="2016-04" db="EMBL/GenBank/DDBJ databases">
        <title>Complete genome sequence and analysis of deep-sea sediment isolate, Amycolatopsis sp. WP1.</title>
        <authorList>
            <person name="Wang H."/>
            <person name="Chen S."/>
            <person name="Wu Q."/>
        </authorList>
    </citation>
    <scope>NUCLEOTIDE SEQUENCE [LARGE SCALE GENOMIC DNA]</scope>
    <source>
        <strain evidence="4 5">WP1</strain>
    </source>
</reference>
<evidence type="ECO:0000256" key="1">
    <source>
        <dbReference type="ARBA" id="ARBA00022679"/>
    </source>
</evidence>
<dbReference type="RefSeq" id="WP_113697137.1">
    <property type="nucleotide sequence ID" value="NZ_CP015163.1"/>
</dbReference>
<keyword evidence="1 4" id="KW-0808">Transferase</keyword>
<evidence type="ECO:0000259" key="3">
    <source>
        <dbReference type="PROSITE" id="PS51186"/>
    </source>
</evidence>
<feature type="domain" description="N-acetyltransferase" evidence="3">
    <location>
        <begin position="4"/>
        <end position="181"/>
    </location>
</feature>
<dbReference type="Gene3D" id="3.40.630.30">
    <property type="match status" value="1"/>
</dbReference>
<dbReference type="OrthoDB" id="5243635at2"/>
<dbReference type="InterPro" id="IPR000182">
    <property type="entry name" value="GNAT_dom"/>
</dbReference>
<dbReference type="InterPro" id="IPR050832">
    <property type="entry name" value="Bact_Acetyltransf"/>
</dbReference>
<evidence type="ECO:0000256" key="2">
    <source>
        <dbReference type="ARBA" id="ARBA00023315"/>
    </source>
</evidence>
<sequence length="189" mass="19876">MSQAKVRAATAADVAEIARIQRDTWRIAYAEFLGEQALAALADPETEQQWAAAVEHPGTAVLVATEGEFTVGFCVAGPAPADEAASAAGELPEDADSVGLIATVLVEPRWGRRGHGGRLLAHAATALRELGAARGITWVAQSDAASLSFYKRAGWHPDGTVRTLDTGEKTIRELRLTGPLDLQLTPPAS</sequence>
<dbReference type="PANTHER" id="PTHR43877">
    <property type="entry name" value="AMINOALKYLPHOSPHONATE N-ACETYLTRANSFERASE-RELATED-RELATED"/>
    <property type="match status" value="1"/>
</dbReference>
<keyword evidence="2" id="KW-0012">Acyltransferase</keyword>
<dbReference type="EMBL" id="CP015163">
    <property type="protein sequence ID" value="AXB48066.1"/>
    <property type="molecule type" value="Genomic_DNA"/>
</dbReference>
<organism evidence="4 5">
    <name type="scientific">Amycolatopsis albispora</name>
    <dbReference type="NCBI Taxonomy" id="1804986"/>
    <lineage>
        <taxon>Bacteria</taxon>
        <taxon>Bacillati</taxon>
        <taxon>Actinomycetota</taxon>
        <taxon>Actinomycetes</taxon>
        <taxon>Pseudonocardiales</taxon>
        <taxon>Pseudonocardiaceae</taxon>
        <taxon>Amycolatopsis</taxon>
    </lineage>
</organism>
<accession>A0A344LJ42</accession>
<dbReference type="PANTHER" id="PTHR43877:SF1">
    <property type="entry name" value="ACETYLTRANSFERASE"/>
    <property type="match status" value="1"/>
</dbReference>
<name>A0A344LJ42_9PSEU</name>
<dbReference type="AlphaFoldDB" id="A0A344LJ42"/>
<dbReference type="SUPFAM" id="SSF55729">
    <property type="entry name" value="Acyl-CoA N-acyltransferases (Nat)"/>
    <property type="match status" value="1"/>
</dbReference>
<dbReference type="PROSITE" id="PS51186">
    <property type="entry name" value="GNAT"/>
    <property type="match status" value="1"/>
</dbReference>
<gene>
    <name evidence="4" type="ORF">A4R43_41185</name>
</gene>
<proteinExistence type="predicted"/>